<dbReference type="AlphaFoldDB" id="A0AAE3JJH3"/>
<gene>
    <name evidence="1" type="ORF">K7J14_12580</name>
</gene>
<evidence type="ECO:0000313" key="1">
    <source>
        <dbReference type="EMBL" id="MCD1655528.1"/>
    </source>
</evidence>
<comment type="caution">
    <text evidence="1">The sequence shown here is derived from an EMBL/GenBank/DDBJ whole genome shotgun (WGS) entry which is preliminary data.</text>
</comment>
<protein>
    <submittedName>
        <fullName evidence="1">Uncharacterized protein</fullName>
    </submittedName>
</protein>
<dbReference type="RefSeq" id="WP_230756847.1">
    <property type="nucleotide sequence ID" value="NZ_JAINWA010000003.1"/>
</dbReference>
<proteinExistence type="predicted"/>
<sequence>MMNNDTKPGRYGRDSRIFNLVRKLDATGKCATGADGAEVAYLAQCGASGKAKRSSAITAVKAGTSARIVERVRTILYRGNEELWSLLDSGEITINAAYRKVTESPADRDQLSVAELFIQFVGITVSQEKWKRVLGAGELTFIGEMAERFRDEGYLNKADFSRIQSLISIKKS</sequence>
<dbReference type="Proteomes" id="UP001198163">
    <property type="component" value="Unassembled WGS sequence"/>
</dbReference>
<name>A0AAE3JJH3_9SPIR</name>
<dbReference type="EMBL" id="JAINWA010000003">
    <property type="protein sequence ID" value="MCD1655528.1"/>
    <property type="molecule type" value="Genomic_DNA"/>
</dbReference>
<reference evidence="1" key="1">
    <citation type="submission" date="2021-08" db="EMBL/GenBank/DDBJ databases">
        <title>Comparative analyses of Brucepasteria parasyntrophica and Teretinema zuelzerae.</title>
        <authorList>
            <person name="Song Y."/>
            <person name="Brune A."/>
        </authorList>
    </citation>
    <scope>NUCLEOTIDE SEQUENCE</scope>
    <source>
        <strain evidence="1">DSM 1903</strain>
    </source>
</reference>
<evidence type="ECO:0000313" key="2">
    <source>
        <dbReference type="Proteomes" id="UP001198163"/>
    </source>
</evidence>
<accession>A0AAE3JJH3</accession>
<organism evidence="1 2">
    <name type="scientific">Teretinema zuelzerae</name>
    <dbReference type="NCBI Taxonomy" id="156"/>
    <lineage>
        <taxon>Bacteria</taxon>
        <taxon>Pseudomonadati</taxon>
        <taxon>Spirochaetota</taxon>
        <taxon>Spirochaetia</taxon>
        <taxon>Spirochaetales</taxon>
        <taxon>Treponemataceae</taxon>
        <taxon>Teretinema</taxon>
    </lineage>
</organism>
<keyword evidence="2" id="KW-1185">Reference proteome</keyword>